<name>A0ABN9Z2M4_PIPNA</name>
<reference evidence="1" key="1">
    <citation type="submission" date="2023-12" db="EMBL/GenBank/DDBJ databases">
        <authorList>
            <person name="Brown T."/>
        </authorList>
    </citation>
    <scope>NUCLEOTIDE SEQUENCE</scope>
</reference>
<evidence type="ECO:0000313" key="2">
    <source>
        <dbReference type="Proteomes" id="UP001314169"/>
    </source>
</evidence>
<sequence>MPGPGLTGAVRQAHYLAFTIRISLANQRAFLPEVLMARAAALWGRVGWVRLVLSTLLGWELCRFFPVSGSLGCARLWFERLHVASSHRAAPSSHAVHLAETSSFKEGC</sequence>
<evidence type="ECO:0000313" key="1">
    <source>
        <dbReference type="EMBL" id="CAK6432527.1"/>
    </source>
</evidence>
<dbReference type="EMBL" id="OY882858">
    <property type="protein sequence ID" value="CAK6432527.1"/>
    <property type="molecule type" value="Genomic_DNA"/>
</dbReference>
<organism evidence="1 2">
    <name type="scientific">Pipistrellus nathusii</name>
    <name type="common">Nathusius' pipistrelle</name>
    <dbReference type="NCBI Taxonomy" id="59473"/>
    <lineage>
        <taxon>Eukaryota</taxon>
        <taxon>Metazoa</taxon>
        <taxon>Chordata</taxon>
        <taxon>Craniata</taxon>
        <taxon>Vertebrata</taxon>
        <taxon>Euteleostomi</taxon>
        <taxon>Mammalia</taxon>
        <taxon>Eutheria</taxon>
        <taxon>Laurasiatheria</taxon>
        <taxon>Chiroptera</taxon>
        <taxon>Yangochiroptera</taxon>
        <taxon>Vespertilionidae</taxon>
        <taxon>Pipistrellus</taxon>
    </lineage>
</organism>
<proteinExistence type="predicted"/>
<dbReference type="Proteomes" id="UP001314169">
    <property type="component" value="Chromosome 1"/>
</dbReference>
<accession>A0ABN9Z2M4</accession>
<protein>
    <submittedName>
        <fullName evidence="1">Uncharacterized protein</fullName>
    </submittedName>
</protein>
<keyword evidence="2" id="KW-1185">Reference proteome</keyword>
<gene>
    <name evidence="1" type="ORF">MPIPNATIZW_LOCUS833</name>
</gene>